<reference evidence="4" key="1">
    <citation type="journal article" date="2015" name="PLoS Genet.">
        <title>Genome Sequence and Transcriptome Analyses of Chrysochromulina tobin: Metabolic Tools for Enhanced Algal Fitness in the Prominent Order Prymnesiales (Haptophyceae).</title>
        <authorList>
            <person name="Hovde B.T."/>
            <person name="Deodato C.R."/>
            <person name="Hunsperger H.M."/>
            <person name="Ryken S.A."/>
            <person name="Yost W."/>
            <person name="Jha R.K."/>
            <person name="Patterson J."/>
            <person name="Monnat R.J. Jr."/>
            <person name="Barlow S.B."/>
            <person name="Starkenburg S.R."/>
            <person name="Cattolico R.A."/>
        </authorList>
    </citation>
    <scope>NUCLEOTIDE SEQUENCE</scope>
    <source>
        <strain evidence="4">CCMP291</strain>
    </source>
</reference>
<dbReference type="EMBL" id="JWZX01001344">
    <property type="protein sequence ID" value="KOO34034.1"/>
    <property type="molecule type" value="Genomic_DNA"/>
</dbReference>
<evidence type="ECO:0000256" key="1">
    <source>
        <dbReference type="SAM" id="MobiDB-lite"/>
    </source>
</evidence>
<evidence type="ECO:0000313" key="4">
    <source>
        <dbReference type="Proteomes" id="UP000037460"/>
    </source>
</evidence>
<dbReference type="AlphaFoldDB" id="A0A0M0K5F7"/>
<feature type="compositionally biased region" description="Basic and acidic residues" evidence="1">
    <location>
        <begin position="92"/>
        <end position="101"/>
    </location>
</feature>
<dbReference type="Gene3D" id="3.30.40.10">
    <property type="entry name" value="Zinc/RING finger domain, C3HC4 (zinc finger)"/>
    <property type="match status" value="1"/>
</dbReference>
<dbReference type="SUPFAM" id="SSF57850">
    <property type="entry name" value="RING/U-box"/>
    <property type="match status" value="1"/>
</dbReference>
<dbReference type="OrthoDB" id="10064100at2759"/>
<feature type="region of interest" description="Disordered" evidence="1">
    <location>
        <begin position="91"/>
        <end position="176"/>
    </location>
</feature>
<dbReference type="InterPro" id="IPR052085">
    <property type="entry name" value="WD-SAM-U-box"/>
</dbReference>
<evidence type="ECO:0000313" key="3">
    <source>
        <dbReference type="EMBL" id="KOO34034.1"/>
    </source>
</evidence>
<organism evidence="3 4">
    <name type="scientific">Chrysochromulina tobinii</name>
    <dbReference type="NCBI Taxonomy" id="1460289"/>
    <lineage>
        <taxon>Eukaryota</taxon>
        <taxon>Haptista</taxon>
        <taxon>Haptophyta</taxon>
        <taxon>Prymnesiophyceae</taxon>
        <taxon>Prymnesiales</taxon>
        <taxon>Chrysochromulinaceae</taxon>
        <taxon>Chrysochromulina</taxon>
    </lineage>
</organism>
<protein>
    <submittedName>
        <fullName evidence="3">Ubox domain containing protein</fullName>
    </submittedName>
</protein>
<evidence type="ECO:0000259" key="2">
    <source>
        <dbReference type="PROSITE" id="PS51698"/>
    </source>
</evidence>
<dbReference type="InterPro" id="IPR003613">
    <property type="entry name" value="Ubox_domain"/>
</dbReference>
<feature type="compositionally biased region" description="Polar residues" evidence="1">
    <location>
        <begin position="131"/>
        <end position="140"/>
    </location>
</feature>
<dbReference type="SMART" id="SM00504">
    <property type="entry name" value="Ubox"/>
    <property type="match status" value="1"/>
</dbReference>
<dbReference type="PANTHER" id="PTHR46573:SF1">
    <property type="entry name" value="WD REPEAT, SAM AND U-BOX DOMAIN-CONTAINING PROTEIN 1"/>
    <property type="match status" value="1"/>
</dbReference>
<feature type="compositionally biased region" description="Basic and acidic residues" evidence="1">
    <location>
        <begin position="149"/>
        <end position="158"/>
    </location>
</feature>
<dbReference type="Proteomes" id="UP000037460">
    <property type="component" value="Unassembled WGS sequence"/>
</dbReference>
<dbReference type="GO" id="GO:0016567">
    <property type="term" value="P:protein ubiquitination"/>
    <property type="evidence" value="ECO:0007669"/>
    <property type="project" value="InterPro"/>
</dbReference>
<dbReference type="Pfam" id="PF04564">
    <property type="entry name" value="U-box"/>
    <property type="match status" value="1"/>
</dbReference>
<dbReference type="GO" id="GO:0004842">
    <property type="term" value="F:ubiquitin-protein transferase activity"/>
    <property type="evidence" value="ECO:0007669"/>
    <property type="project" value="InterPro"/>
</dbReference>
<sequence length="176" mass="19059">MKDPVVASDGHSYERSAIEEILRGPHPLSPLTRETLGTALVPNLNLRRRIEEHEAELDRMAEQMASRMASAVAEAESASQAEIEVLRQQLADAKKRARTEGEDPPVMGAVMGAVMGEDPPAPKRGCAVGASSPQPEQSDQNEVECLGEWTREEAEAARHKAGTQQAINLVDDNEAL</sequence>
<comment type="caution">
    <text evidence="3">The sequence shown here is derived from an EMBL/GenBank/DDBJ whole genome shotgun (WGS) entry which is preliminary data.</text>
</comment>
<keyword evidence="4" id="KW-1185">Reference proteome</keyword>
<gene>
    <name evidence="3" type="ORF">Ctob_014411</name>
</gene>
<proteinExistence type="predicted"/>
<dbReference type="PANTHER" id="PTHR46573">
    <property type="entry name" value="WD REPEAT, SAM AND U-BOX DOMAIN-CONTAINING PROTEIN 1"/>
    <property type="match status" value="1"/>
</dbReference>
<name>A0A0M0K5F7_9EUKA</name>
<dbReference type="CDD" id="cd16655">
    <property type="entry name" value="RING-Ubox_WDSUB1-like"/>
    <property type="match status" value="1"/>
</dbReference>
<dbReference type="InterPro" id="IPR013083">
    <property type="entry name" value="Znf_RING/FYVE/PHD"/>
</dbReference>
<feature type="domain" description="U-box" evidence="2">
    <location>
        <begin position="1"/>
        <end position="60"/>
    </location>
</feature>
<dbReference type="PROSITE" id="PS51698">
    <property type="entry name" value="U_BOX"/>
    <property type="match status" value="1"/>
</dbReference>
<accession>A0A0M0K5F7</accession>